<evidence type="ECO:0000313" key="3">
    <source>
        <dbReference type="Proteomes" id="UP000534294"/>
    </source>
</evidence>
<feature type="transmembrane region" description="Helical" evidence="1">
    <location>
        <begin position="15"/>
        <end position="34"/>
    </location>
</feature>
<dbReference type="AlphaFoldDB" id="A0A7W7YNV7"/>
<dbReference type="Proteomes" id="UP000534294">
    <property type="component" value="Unassembled WGS sequence"/>
</dbReference>
<accession>A0A7W7YNV7</accession>
<reference evidence="2 3" key="1">
    <citation type="submission" date="2020-08" db="EMBL/GenBank/DDBJ databases">
        <title>Genomic Encyclopedia of Type Strains, Phase IV (KMG-IV): sequencing the most valuable type-strain genomes for metagenomic binning, comparative biology and taxonomic classification.</title>
        <authorList>
            <person name="Goeker M."/>
        </authorList>
    </citation>
    <scope>NUCLEOTIDE SEQUENCE [LARGE SCALE GENOMIC DNA]</scope>
    <source>
        <strain evidence="2 3">DSM 12251</strain>
    </source>
</reference>
<dbReference type="RefSeq" id="WP_184211598.1">
    <property type="nucleotide sequence ID" value="NZ_JACHIF010000009.1"/>
</dbReference>
<organism evidence="2 3">
    <name type="scientific">Prosthecobacter dejongeii</name>
    <dbReference type="NCBI Taxonomy" id="48465"/>
    <lineage>
        <taxon>Bacteria</taxon>
        <taxon>Pseudomonadati</taxon>
        <taxon>Verrucomicrobiota</taxon>
        <taxon>Verrucomicrobiia</taxon>
        <taxon>Verrucomicrobiales</taxon>
        <taxon>Verrucomicrobiaceae</taxon>
        <taxon>Prosthecobacter</taxon>
    </lineage>
</organism>
<evidence type="ECO:0000313" key="2">
    <source>
        <dbReference type="EMBL" id="MBB5039631.1"/>
    </source>
</evidence>
<gene>
    <name evidence="2" type="ORF">HNQ64_003906</name>
</gene>
<keyword evidence="1" id="KW-0812">Transmembrane</keyword>
<dbReference type="EMBL" id="JACHIF010000009">
    <property type="protein sequence ID" value="MBB5039631.1"/>
    <property type="molecule type" value="Genomic_DNA"/>
</dbReference>
<keyword evidence="3" id="KW-1185">Reference proteome</keyword>
<sequence>MKGVTDMFIAKDKLAIFWFLVSCGCIIGTGWYLHGQAIAGRGRMLFVPIEQHDIFMDREMKPQDLNEAADFHTRLLMETVLNRGPGGPLDKARIDQLFVGNGLDQIKLDIQDNAFDFNQRKIHQMVELGRVDIVHNPDDGSAVTSTEGQLIRLSFDPTLKENVVQSFLVNATLQWQRNPSLRTNKRFMFVCNDISYTLKESSSSEKQP</sequence>
<keyword evidence="1" id="KW-1133">Transmembrane helix</keyword>
<proteinExistence type="predicted"/>
<comment type="caution">
    <text evidence="2">The sequence shown here is derived from an EMBL/GenBank/DDBJ whole genome shotgun (WGS) entry which is preliminary data.</text>
</comment>
<name>A0A7W7YNV7_9BACT</name>
<evidence type="ECO:0000256" key="1">
    <source>
        <dbReference type="SAM" id="Phobius"/>
    </source>
</evidence>
<keyword evidence="1" id="KW-0472">Membrane</keyword>
<dbReference type="PROSITE" id="PS51257">
    <property type="entry name" value="PROKAR_LIPOPROTEIN"/>
    <property type="match status" value="1"/>
</dbReference>
<protein>
    <submittedName>
        <fullName evidence="2">Uncharacterized protein</fullName>
    </submittedName>
</protein>